<reference evidence="2" key="1">
    <citation type="submission" date="2023-04" db="EMBL/GenBank/DDBJ databases">
        <authorList>
            <person name="Vijverberg K."/>
            <person name="Xiong W."/>
            <person name="Schranz E."/>
        </authorList>
    </citation>
    <scope>NUCLEOTIDE SEQUENCE</scope>
</reference>
<keyword evidence="3" id="KW-1185">Reference proteome</keyword>
<dbReference type="Proteomes" id="UP001177003">
    <property type="component" value="Chromosome 6"/>
</dbReference>
<proteinExistence type="predicted"/>
<evidence type="ECO:0000313" key="3">
    <source>
        <dbReference type="Proteomes" id="UP001177003"/>
    </source>
</evidence>
<organism evidence="2 3">
    <name type="scientific">Lactuca saligna</name>
    <name type="common">Willowleaf lettuce</name>
    <dbReference type="NCBI Taxonomy" id="75948"/>
    <lineage>
        <taxon>Eukaryota</taxon>
        <taxon>Viridiplantae</taxon>
        <taxon>Streptophyta</taxon>
        <taxon>Embryophyta</taxon>
        <taxon>Tracheophyta</taxon>
        <taxon>Spermatophyta</taxon>
        <taxon>Magnoliopsida</taxon>
        <taxon>eudicotyledons</taxon>
        <taxon>Gunneridae</taxon>
        <taxon>Pentapetalae</taxon>
        <taxon>asterids</taxon>
        <taxon>campanulids</taxon>
        <taxon>Asterales</taxon>
        <taxon>Asteraceae</taxon>
        <taxon>Cichorioideae</taxon>
        <taxon>Cichorieae</taxon>
        <taxon>Lactucinae</taxon>
        <taxon>Lactuca</taxon>
    </lineage>
</organism>
<protein>
    <submittedName>
        <fullName evidence="2">Uncharacterized protein</fullName>
    </submittedName>
</protein>
<dbReference type="AlphaFoldDB" id="A0AA35ZDZ7"/>
<feature type="coiled-coil region" evidence="1">
    <location>
        <begin position="39"/>
        <end position="95"/>
    </location>
</feature>
<evidence type="ECO:0000313" key="2">
    <source>
        <dbReference type="EMBL" id="CAI9290566.1"/>
    </source>
</evidence>
<keyword evidence="1" id="KW-0175">Coiled coil</keyword>
<accession>A0AA35ZDZ7</accession>
<gene>
    <name evidence="2" type="ORF">LSALG_LOCUS29756</name>
</gene>
<evidence type="ECO:0000256" key="1">
    <source>
        <dbReference type="SAM" id="Coils"/>
    </source>
</evidence>
<sequence>MVSFATLEFDPKEDSVPDNMLMAESRLRSVVENVKKEQVERMKAHADNFENKIKKLHEVEKECHALFVEQVKTMNESLDLKVTELKTEMAKEAEKIGKSYSILYGKVDVVVNAIAKLVAYNTGYSTKRDVKTETDSKVFAKLREFSSSIKESISKVGLLNQYSVIDETITQMIFSIEANLKKELAPIFELILEGLGELMLRLAK</sequence>
<dbReference type="EMBL" id="OX465082">
    <property type="protein sequence ID" value="CAI9290566.1"/>
    <property type="molecule type" value="Genomic_DNA"/>
</dbReference>
<name>A0AA35ZDZ7_LACSI</name>